<dbReference type="Gene3D" id="3.30.465.10">
    <property type="match status" value="1"/>
</dbReference>
<name>A0A076MQS3_AMYME</name>
<feature type="domain" description="FAD-binding PCMH-type" evidence="4">
    <location>
        <begin position="1"/>
        <end position="173"/>
    </location>
</feature>
<dbReference type="InterPro" id="IPR016169">
    <property type="entry name" value="FAD-bd_PCMH_sub2"/>
</dbReference>
<dbReference type="GO" id="GO:0016491">
    <property type="term" value="F:oxidoreductase activity"/>
    <property type="evidence" value="ECO:0007669"/>
    <property type="project" value="UniProtKB-KW"/>
</dbReference>
<dbReference type="STRING" id="1068978.AMETH_1108"/>
<evidence type="ECO:0000256" key="2">
    <source>
        <dbReference type="ARBA" id="ARBA00022827"/>
    </source>
</evidence>
<dbReference type="eggNOG" id="COG1319">
    <property type="taxonomic scope" value="Bacteria"/>
</dbReference>
<dbReference type="PANTHER" id="PTHR42659:SF2">
    <property type="entry name" value="XANTHINE DEHYDROGENASE SUBUNIT C-RELATED"/>
    <property type="match status" value="1"/>
</dbReference>
<dbReference type="Gene3D" id="3.30.390.50">
    <property type="entry name" value="CO dehydrogenase flavoprotein, C-terminal domain"/>
    <property type="match status" value="1"/>
</dbReference>
<reference evidence="5 6" key="1">
    <citation type="submission" date="2014-07" db="EMBL/GenBank/DDBJ databases">
        <title>Whole Genome Sequence of the Amycolatopsis methanolica 239.</title>
        <authorList>
            <person name="Tang B."/>
        </authorList>
    </citation>
    <scope>NUCLEOTIDE SEQUENCE [LARGE SCALE GENOMIC DNA]</scope>
    <source>
        <strain evidence="5 6">239</strain>
    </source>
</reference>
<dbReference type="SUPFAM" id="SSF56176">
    <property type="entry name" value="FAD-binding/transporter-associated domain-like"/>
    <property type="match status" value="1"/>
</dbReference>
<dbReference type="InterPro" id="IPR036683">
    <property type="entry name" value="CO_DH_flav_C_dom_sf"/>
</dbReference>
<dbReference type="OrthoDB" id="7907344at2"/>
<sequence>MTVTESVLRAESVSDALARLAELGEHGRPLAGGTWVLRAGLRGEDDPYRYVAIGGIPELAEVSYGDGELGVGALVTHTRLAELVAGPPAAALVEAARGSAFPQVRNVATIGGNLAAIGFAEADLVPALLAGEAEVELAGPAGRRRIPVVDFLAWREKSAGELITTVFLPTPAGRRSGFARLTVRGSGEYPIANAAVSVDLDAEGAVRAARIAVGSVEPVAKLCPVASESLVGHGFSDLEAIEEAGRIAARECSARDGLDAPGWYRAEVLPTLVRRAAAHATGQEDSE</sequence>
<organism evidence="5 6">
    <name type="scientific">Amycolatopsis methanolica 239</name>
    <dbReference type="NCBI Taxonomy" id="1068978"/>
    <lineage>
        <taxon>Bacteria</taxon>
        <taxon>Bacillati</taxon>
        <taxon>Actinomycetota</taxon>
        <taxon>Actinomycetes</taxon>
        <taxon>Pseudonocardiales</taxon>
        <taxon>Pseudonocardiaceae</taxon>
        <taxon>Amycolatopsis</taxon>
        <taxon>Amycolatopsis methanolica group</taxon>
    </lineage>
</organism>
<dbReference type="InterPro" id="IPR005107">
    <property type="entry name" value="CO_DH_flav_C"/>
</dbReference>
<evidence type="ECO:0000256" key="3">
    <source>
        <dbReference type="ARBA" id="ARBA00023002"/>
    </source>
</evidence>
<dbReference type="PATRIC" id="fig|1068978.7.peg.1163"/>
<dbReference type="InterPro" id="IPR016166">
    <property type="entry name" value="FAD-bd_PCMH"/>
</dbReference>
<dbReference type="KEGG" id="amq:AMETH_1108"/>
<dbReference type="InterPro" id="IPR051312">
    <property type="entry name" value="Diverse_Substr_Oxidored"/>
</dbReference>
<keyword evidence="6" id="KW-1185">Reference proteome</keyword>
<dbReference type="AlphaFoldDB" id="A0A076MQS3"/>
<dbReference type="SUPFAM" id="SSF55447">
    <property type="entry name" value="CO dehydrogenase flavoprotein C-terminal domain-like"/>
    <property type="match status" value="1"/>
</dbReference>
<gene>
    <name evidence="5" type="primary">cutM</name>
    <name evidence="5" type="ORF">AMETH_1108</name>
</gene>
<dbReference type="SMART" id="SM01092">
    <property type="entry name" value="CO_deh_flav_C"/>
    <property type="match status" value="1"/>
</dbReference>
<keyword evidence="2" id="KW-0274">FAD</keyword>
<keyword evidence="3" id="KW-0560">Oxidoreductase</keyword>
<proteinExistence type="predicted"/>
<dbReference type="InterPro" id="IPR002346">
    <property type="entry name" value="Mopterin_DH_FAD-bd"/>
</dbReference>
<dbReference type="RefSeq" id="WP_017987067.1">
    <property type="nucleotide sequence ID" value="NZ_AQUL01000001.1"/>
</dbReference>
<dbReference type="Proteomes" id="UP000062973">
    <property type="component" value="Chromosome"/>
</dbReference>
<dbReference type="Pfam" id="PF03450">
    <property type="entry name" value="CO_deh_flav_C"/>
    <property type="match status" value="1"/>
</dbReference>
<dbReference type="Pfam" id="PF00941">
    <property type="entry name" value="FAD_binding_5"/>
    <property type="match status" value="1"/>
</dbReference>
<dbReference type="PROSITE" id="PS51387">
    <property type="entry name" value="FAD_PCMH"/>
    <property type="match status" value="1"/>
</dbReference>
<accession>A0A076MQS3</accession>
<dbReference type="GO" id="GO:0071949">
    <property type="term" value="F:FAD binding"/>
    <property type="evidence" value="ECO:0007669"/>
    <property type="project" value="InterPro"/>
</dbReference>
<dbReference type="EMBL" id="CP009110">
    <property type="protein sequence ID" value="AIJ21200.1"/>
    <property type="molecule type" value="Genomic_DNA"/>
</dbReference>
<dbReference type="InterPro" id="IPR036318">
    <property type="entry name" value="FAD-bd_PCMH-like_sf"/>
</dbReference>
<dbReference type="PANTHER" id="PTHR42659">
    <property type="entry name" value="XANTHINE DEHYDROGENASE SUBUNIT C-RELATED"/>
    <property type="match status" value="1"/>
</dbReference>
<evidence type="ECO:0000313" key="5">
    <source>
        <dbReference type="EMBL" id="AIJ21200.1"/>
    </source>
</evidence>
<dbReference type="HOGENOM" id="CLU_058050_0_0_11"/>
<evidence type="ECO:0000259" key="4">
    <source>
        <dbReference type="PROSITE" id="PS51387"/>
    </source>
</evidence>
<evidence type="ECO:0000313" key="6">
    <source>
        <dbReference type="Proteomes" id="UP000062973"/>
    </source>
</evidence>
<protein>
    <submittedName>
        <fullName evidence="5">FAD-binding molybdopterin dehydrogenase protein</fullName>
    </submittedName>
</protein>
<evidence type="ECO:0000256" key="1">
    <source>
        <dbReference type="ARBA" id="ARBA00022630"/>
    </source>
</evidence>
<keyword evidence="1" id="KW-0285">Flavoprotein</keyword>